<evidence type="ECO:0000259" key="2">
    <source>
        <dbReference type="PROSITE" id="PS50181"/>
    </source>
</evidence>
<name>E3N0P8_CAERE</name>
<dbReference type="Proteomes" id="UP000008281">
    <property type="component" value="Unassembled WGS sequence"/>
</dbReference>
<dbReference type="InterPro" id="IPR012885">
    <property type="entry name" value="F-box_Sdz-33"/>
</dbReference>
<reference evidence="3" key="1">
    <citation type="submission" date="2007-07" db="EMBL/GenBank/DDBJ databases">
        <title>PCAP assembly of the Caenorhabditis remanei genome.</title>
        <authorList>
            <consortium name="The Caenorhabditis remanei Sequencing Consortium"/>
            <person name="Wilson R.K."/>
        </authorList>
    </citation>
    <scope>NUCLEOTIDE SEQUENCE [LARGE SCALE GENOMIC DNA]</scope>
    <source>
        <strain evidence="3">PB4641</strain>
    </source>
</reference>
<gene>
    <name evidence="3" type="ORF">CRE_10519</name>
</gene>
<evidence type="ECO:0000313" key="3">
    <source>
        <dbReference type="EMBL" id="EFP13459.1"/>
    </source>
</evidence>
<sequence length="412" mass="48401">MTTAFPLLRLPYLVLMPVLEQMEFLDRIALSILSKRTRKYVKLLKMKSKNVKLKWNSNRIEMIVFCDFTIVLEANMYIDEYQQSFFMNRYKPVYSWRDSSLLPADYVLSIMDVVHCKSIDKFIIVRISEHDCIPIVAKLPKIDQVVVEHIPSDSYYSYEAIFHKEKKLLKVLRTVFPVSSAVTISSRFQNHNHLREILKGNFDAVILNHFNKLITLNDLWITNAKILELYYGTINVRDLNRYFKLWMKKICNDRLEYLKMGIYDKKTVDLLLDGLNAVPVPIETQREFRVLGNVKQLCSHERIIFEFDITRVDGRTATIRISNYGNVIFYVWPESTNLKPNLVPNQTSLISPFSNSCIEHLERLFLSFLLVCESFFLFYSTNFNWNPDCDVLSICLSLLIVFLVCCFLNLLL</sequence>
<evidence type="ECO:0000256" key="1">
    <source>
        <dbReference type="SAM" id="Phobius"/>
    </source>
</evidence>
<feature type="transmembrane region" description="Helical" evidence="1">
    <location>
        <begin position="391"/>
        <end position="411"/>
    </location>
</feature>
<feature type="domain" description="F-box" evidence="2">
    <location>
        <begin position="4"/>
        <end position="51"/>
    </location>
</feature>
<dbReference type="HOGENOM" id="CLU_028840_5_1_1"/>
<dbReference type="PROSITE" id="PS50181">
    <property type="entry name" value="FBOX"/>
    <property type="match status" value="1"/>
</dbReference>
<dbReference type="Pfam" id="PF07735">
    <property type="entry name" value="FBA_2"/>
    <property type="match status" value="1"/>
</dbReference>
<dbReference type="PANTHER" id="PTHR22899">
    <property type="entry name" value="CYCLIN-RELATED F-BOX FAMILY"/>
    <property type="match status" value="1"/>
</dbReference>
<evidence type="ECO:0000313" key="4">
    <source>
        <dbReference type="Proteomes" id="UP000008281"/>
    </source>
</evidence>
<dbReference type="EMBL" id="DS268506">
    <property type="protein sequence ID" value="EFP13459.1"/>
    <property type="molecule type" value="Genomic_DNA"/>
</dbReference>
<dbReference type="AlphaFoldDB" id="E3N0P8"/>
<accession>E3N0P8</accession>
<organism evidence="4">
    <name type="scientific">Caenorhabditis remanei</name>
    <name type="common">Caenorhabditis vulgaris</name>
    <dbReference type="NCBI Taxonomy" id="31234"/>
    <lineage>
        <taxon>Eukaryota</taxon>
        <taxon>Metazoa</taxon>
        <taxon>Ecdysozoa</taxon>
        <taxon>Nematoda</taxon>
        <taxon>Chromadorea</taxon>
        <taxon>Rhabditida</taxon>
        <taxon>Rhabditina</taxon>
        <taxon>Rhabditomorpha</taxon>
        <taxon>Rhabditoidea</taxon>
        <taxon>Rhabditidae</taxon>
        <taxon>Peloderinae</taxon>
        <taxon>Caenorhabditis</taxon>
    </lineage>
</organism>
<dbReference type="InParanoid" id="E3N0P8"/>
<protein>
    <recommendedName>
        <fullName evidence="2">F-box domain-containing protein</fullName>
    </recommendedName>
</protein>
<keyword evidence="1" id="KW-0812">Transmembrane</keyword>
<proteinExistence type="predicted"/>
<feature type="transmembrane region" description="Helical" evidence="1">
    <location>
        <begin position="364"/>
        <end position="385"/>
    </location>
</feature>
<dbReference type="InterPro" id="IPR053222">
    <property type="entry name" value="Zygotic_Embryogenesis-Asso"/>
</dbReference>
<dbReference type="InterPro" id="IPR001810">
    <property type="entry name" value="F-box_dom"/>
</dbReference>
<dbReference type="OrthoDB" id="9010513at2759"/>
<keyword evidence="1" id="KW-1133">Transmembrane helix</keyword>
<dbReference type="Pfam" id="PF00646">
    <property type="entry name" value="F-box"/>
    <property type="match status" value="1"/>
</dbReference>
<keyword evidence="1" id="KW-0472">Membrane</keyword>
<keyword evidence="4" id="KW-1185">Reference proteome</keyword>